<evidence type="ECO:0000313" key="3">
    <source>
        <dbReference type="Proteomes" id="UP001148614"/>
    </source>
</evidence>
<sequence>MFKHIVLFFTALAAFAGLVSTAPLELEQRSLKDAYHKYTGNGSPAAGWPTAAEWGKFDGLWSRNLPLIRQSCGWNGWGANNSPEEISHLKSAIHRVASSTGVDARFILLIIMQESKGCVRVPTTNNGVRNPGLMQSHNGSGTCHGVNPCPKARIVQMIRDGTAGTSSGDGLKQVLRKTKAHLGGLSPRAYYAAARLYNSGSVDYAHLENGFSSVACYASDVANRATGWTLAASKC</sequence>
<keyword evidence="3" id="KW-1185">Reference proteome</keyword>
<dbReference type="Gene3D" id="1.10.530.10">
    <property type="match status" value="1"/>
</dbReference>
<feature type="signal peptide" evidence="1">
    <location>
        <begin position="1"/>
        <end position="21"/>
    </location>
</feature>
<name>A0A9W8NIK2_9PEZI</name>
<dbReference type="VEuPathDB" id="FungiDB:F4678DRAFT_252403"/>
<proteinExistence type="predicted"/>
<evidence type="ECO:0000313" key="2">
    <source>
        <dbReference type="EMBL" id="KAJ3577803.1"/>
    </source>
</evidence>
<reference evidence="2" key="1">
    <citation type="submission" date="2022-07" db="EMBL/GenBank/DDBJ databases">
        <title>Genome Sequence of Xylaria arbuscula.</title>
        <authorList>
            <person name="Buettner E."/>
        </authorList>
    </citation>
    <scope>NUCLEOTIDE SEQUENCE</scope>
    <source>
        <strain evidence="2">VT107</strain>
    </source>
</reference>
<accession>A0A9W8NIK2</accession>
<gene>
    <name evidence="2" type="ORF">NPX13_g2766</name>
</gene>
<keyword evidence="1" id="KW-0732">Signal</keyword>
<protein>
    <recommendedName>
        <fullName evidence="4">Transglycosylase SLT domain-containing protein</fullName>
    </recommendedName>
</protein>
<organism evidence="2 3">
    <name type="scientific">Xylaria arbuscula</name>
    <dbReference type="NCBI Taxonomy" id="114810"/>
    <lineage>
        <taxon>Eukaryota</taxon>
        <taxon>Fungi</taxon>
        <taxon>Dikarya</taxon>
        <taxon>Ascomycota</taxon>
        <taxon>Pezizomycotina</taxon>
        <taxon>Sordariomycetes</taxon>
        <taxon>Xylariomycetidae</taxon>
        <taxon>Xylariales</taxon>
        <taxon>Xylariaceae</taxon>
        <taxon>Xylaria</taxon>
    </lineage>
</organism>
<dbReference type="InterPro" id="IPR023346">
    <property type="entry name" value="Lysozyme-like_dom_sf"/>
</dbReference>
<dbReference type="SUPFAM" id="SSF53955">
    <property type="entry name" value="Lysozyme-like"/>
    <property type="match status" value="1"/>
</dbReference>
<feature type="chain" id="PRO_5040921046" description="Transglycosylase SLT domain-containing protein" evidence="1">
    <location>
        <begin position="22"/>
        <end position="235"/>
    </location>
</feature>
<comment type="caution">
    <text evidence="2">The sequence shown here is derived from an EMBL/GenBank/DDBJ whole genome shotgun (WGS) entry which is preliminary data.</text>
</comment>
<dbReference type="AlphaFoldDB" id="A0A9W8NIK2"/>
<dbReference type="EMBL" id="JANPWZ010000307">
    <property type="protein sequence ID" value="KAJ3577803.1"/>
    <property type="molecule type" value="Genomic_DNA"/>
</dbReference>
<dbReference type="Proteomes" id="UP001148614">
    <property type="component" value="Unassembled WGS sequence"/>
</dbReference>
<evidence type="ECO:0008006" key="4">
    <source>
        <dbReference type="Google" id="ProtNLM"/>
    </source>
</evidence>
<evidence type="ECO:0000256" key="1">
    <source>
        <dbReference type="SAM" id="SignalP"/>
    </source>
</evidence>